<evidence type="ECO:0008006" key="4">
    <source>
        <dbReference type="Google" id="ProtNLM"/>
    </source>
</evidence>
<proteinExistence type="predicted"/>
<sequence>MKLKVLTLMLAVMGLQNVQADVINSGISYANACSRVLDQSDSPDYNFCLGLFIGATKGYNFGFQAGIMYPNAFGKIDIEDPKVMQRFELIGEAGKNGASYGYCPRKGSTFHTDLSASISEIKRNPELHDIPSATAIIKALGLIYPCK</sequence>
<dbReference type="RefSeq" id="WP_345416707.1">
    <property type="nucleotide sequence ID" value="NZ_AP031496.1"/>
</dbReference>
<reference evidence="3" key="1">
    <citation type="journal article" date="2019" name="Int. J. Syst. Evol. Microbiol.">
        <title>The Global Catalogue of Microorganisms (GCM) 10K type strain sequencing project: providing services to taxonomists for standard genome sequencing and annotation.</title>
        <authorList>
            <consortium name="The Broad Institute Genomics Platform"/>
            <consortium name="The Broad Institute Genome Sequencing Center for Infectious Disease"/>
            <person name="Wu L."/>
            <person name="Ma J."/>
        </authorList>
    </citation>
    <scope>NUCLEOTIDE SEQUENCE [LARGE SCALE GENOMIC DNA]</scope>
    <source>
        <strain evidence="3">JCM 19134</strain>
    </source>
</reference>
<evidence type="ECO:0000313" key="2">
    <source>
        <dbReference type="EMBL" id="GAA4932073.1"/>
    </source>
</evidence>
<gene>
    <name evidence="2" type="ORF">GCM10025791_05570</name>
</gene>
<keyword evidence="1" id="KW-0732">Signal</keyword>
<dbReference type="AlphaFoldDB" id="A0AAV3TY63"/>
<dbReference type="EMBL" id="BAABLX010000004">
    <property type="protein sequence ID" value="GAA4932073.1"/>
    <property type="molecule type" value="Genomic_DNA"/>
</dbReference>
<evidence type="ECO:0000313" key="3">
    <source>
        <dbReference type="Proteomes" id="UP001409585"/>
    </source>
</evidence>
<organism evidence="2 3">
    <name type="scientific">Halioxenophilus aromaticivorans</name>
    <dbReference type="NCBI Taxonomy" id="1306992"/>
    <lineage>
        <taxon>Bacteria</taxon>
        <taxon>Pseudomonadati</taxon>
        <taxon>Pseudomonadota</taxon>
        <taxon>Gammaproteobacteria</taxon>
        <taxon>Alteromonadales</taxon>
        <taxon>Alteromonadaceae</taxon>
        <taxon>Halioxenophilus</taxon>
    </lineage>
</organism>
<comment type="caution">
    <text evidence="2">The sequence shown here is derived from an EMBL/GenBank/DDBJ whole genome shotgun (WGS) entry which is preliminary data.</text>
</comment>
<feature type="signal peptide" evidence="1">
    <location>
        <begin position="1"/>
        <end position="20"/>
    </location>
</feature>
<accession>A0AAV3TY63</accession>
<keyword evidence="3" id="KW-1185">Reference proteome</keyword>
<name>A0AAV3TY63_9ALTE</name>
<evidence type="ECO:0000256" key="1">
    <source>
        <dbReference type="SAM" id="SignalP"/>
    </source>
</evidence>
<feature type="chain" id="PRO_5043674391" description="Rap1a immunity protein domain-containing protein" evidence="1">
    <location>
        <begin position="21"/>
        <end position="147"/>
    </location>
</feature>
<dbReference type="Proteomes" id="UP001409585">
    <property type="component" value="Unassembled WGS sequence"/>
</dbReference>
<protein>
    <recommendedName>
        <fullName evidence="4">Rap1a immunity protein domain-containing protein</fullName>
    </recommendedName>
</protein>